<gene>
    <name evidence="5" type="ORF">DPF_0460</name>
</gene>
<reference evidence="6" key="1">
    <citation type="submission" date="2016-06" db="EMBL/GenBank/DDBJ databases">
        <title>Draft genome sequence of Desulfoplanes formicivorans strain Pf12B.</title>
        <authorList>
            <person name="Watanabe M."/>
            <person name="Kojima H."/>
            <person name="Fukui M."/>
        </authorList>
    </citation>
    <scope>NUCLEOTIDE SEQUENCE [LARGE SCALE GENOMIC DNA]</scope>
    <source>
        <strain evidence="6">Pf12B</strain>
    </source>
</reference>
<dbReference type="SUPFAM" id="SSF51905">
    <property type="entry name" value="FAD/NAD(P)-binding domain"/>
    <property type="match status" value="1"/>
</dbReference>
<dbReference type="NCBIfam" id="NF003725">
    <property type="entry name" value="PRK05329.2-4"/>
    <property type="match status" value="1"/>
</dbReference>
<evidence type="ECO:0000256" key="2">
    <source>
        <dbReference type="ARBA" id="ARBA00022643"/>
    </source>
</evidence>
<dbReference type="Gene3D" id="3.50.50.60">
    <property type="entry name" value="FAD/NAD(P)-binding domain"/>
    <property type="match status" value="1"/>
</dbReference>
<keyword evidence="2" id="KW-0288">FMN</keyword>
<dbReference type="Pfam" id="PF00890">
    <property type="entry name" value="FAD_binding_2"/>
    <property type="match status" value="1"/>
</dbReference>
<dbReference type="PIRSF" id="PIRSF000141">
    <property type="entry name" value="Anaerobic_G3P_dh"/>
    <property type="match status" value="1"/>
</dbReference>
<organism evidence="5 6">
    <name type="scientific">Desulfoplanes formicivorans</name>
    <dbReference type="NCBI Taxonomy" id="1592317"/>
    <lineage>
        <taxon>Bacteria</taxon>
        <taxon>Pseudomonadati</taxon>
        <taxon>Thermodesulfobacteriota</taxon>
        <taxon>Desulfovibrionia</taxon>
        <taxon>Desulfovibrionales</taxon>
        <taxon>Desulfoplanaceae</taxon>
        <taxon>Desulfoplanes</taxon>
    </lineage>
</organism>
<keyword evidence="3" id="KW-0560">Oxidoreductase</keyword>
<dbReference type="EMBL" id="BDFE01000007">
    <property type="protein sequence ID" value="GAU07761.1"/>
    <property type="molecule type" value="Genomic_DNA"/>
</dbReference>
<name>A0A194AF94_9BACT</name>
<dbReference type="Proteomes" id="UP000095200">
    <property type="component" value="Unassembled WGS sequence"/>
</dbReference>
<dbReference type="InterPro" id="IPR009158">
    <property type="entry name" value="G3P_DH_GlpB_su"/>
</dbReference>
<dbReference type="STRING" id="1592317.DPF_0460"/>
<evidence type="ECO:0000256" key="3">
    <source>
        <dbReference type="ARBA" id="ARBA00023002"/>
    </source>
</evidence>
<dbReference type="NCBIfam" id="TIGR03378">
    <property type="entry name" value="glycerol3P_GlpB"/>
    <property type="match status" value="1"/>
</dbReference>
<proteinExistence type="predicted"/>
<dbReference type="GO" id="GO:0004368">
    <property type="term" value="F:glycerol-3-phosphate dehydrogenase (quinone) activity"/>
    <property type="evidence" value="ECO:0007669"/>
    <property type="project" value="InterPro"/>
</dbReference>
<protein>
    <submittedName>
        <fullName evidence="5">Glycerol-3-phosphate dehydrogenase subunit B</fullName>
    </submittedName>
</protein>
<dbReference type="RefSeq" id="WP_069857268.1">
    <property type="nucleotide sequence ID" value="NZ_BDFE01000007.1"/>
</dbReference>
<keyword evidence="1" id="KW-0285">Flavoprotein</keyword>
<evidence type="ECO:0000256" key="1">
    <source>
        <dbReference type="ARBA" id="ARBA00022630"/>
    </source>
</evidence>
<evidence type="ECO:0000313" key="6">
    <source>
        <dbReference type="Proteomes" id="UP000095200"/>
    </source>
</evidence>
<dbReference type="AlphaFoldDB" id="A0A194AF94"/>
<accession>A0A194AF94</accession>
<sequence>MIKDTQTCDLMVMGSGFAGMAAALFAANRGLKVALCGSTGGIDFSTGLIDLMGVHPVEKGVYWDDPWAARQALIEDMPTHPYARVSHEHTRQAIEEFCHFLAQQGLPYTGRAETNVRILTPLGTVKPTHKVPVSAWQGVLALEAKAPTLIVDFDGLKGFSGRQMVENQGTNWPGLRTATIEFPGCAGELYPEHLAWMMNDAALREQLAKRILALGHDTRYIGFPAILGLTEPTRIIQHLQALTGKTIFEIPTLPPSIAGTRLRQAFDRGLPAKNVCTFSQKMALDAHVPAGPNEPFVFHLGKSRPEITVQARFALLATGRFLGKGLKADRTTVRETVFDLPVTQPGPRTAWHNQTFLHPQGHPINRCGLETDAAMHPTDSSARPIHPRLFAAGAILAHHDWMRMKCGAGLALATAFQAVAHICEHNKAQGNPWIS</sequence>
<dbReference type="OrthoDB" id="140595at2"/>
<keyword evidence="6" id="KW-1185">Reference proteome</keyword>
<dbReference type="InterPro" id="IPR003953">
    <property type="entry name" value="FAD-dep_OxRdtase_2_FAD-bd"/>
</dbReference>
<evidence type="ECO:0000259" key="4">
    <source>
        <dbReference type="Pfam" id="PF00890"/>
    </source>
</evidence>
<comment type="caution">
    <text evidence="5">The sequence shown here is derived from an EMBL/GenBank/DDBJ whole genome shotgun (WGS) entry which is preliminary data.</text>
</comment>
<dbReference type="GO" id="GO:0009331">
    <property type="term" value="C:glycerol-3-phosphate dehydrogenase (FAD) complex"/>
    <property type="evidence" value="ECO:0007669"/>
    <property type="project" value="InterPro"/>
</dbReference>
<evidence type="ECO:0000313" key="5">
    <source>
        <dbReference type="EMBL" id="GAU07761.1"/>
    </source>
</evidence>
<feature type="domain" description="FAD-dependent oxidoreductase 2 FAD-binding" evidence="4">
    <location>
        <begin position="9"/>
        <end position="410"/>
    </location>
</feature>
<dbReference type="InterPro" id="IPR036188">
    <property type="entry name" value="FAD/NAD-bd_sf"/>
</dbReference>